<organism evidence="8">
    <name type="scientific">Schizophyllum commune (strain H4-8 / FGSC 9210)</name>
    <name type="common">Split gill fungus</name>
    <dbReference type="NCBI Taxonomy" id="578458"/>
    <lineage>
        <taxon>Eukaryota</taxon>
        <taxon>Fungi</taxon>
        <taxon>Dikarya</taxon>
        <taxon>Basidiomycota</taxon>
        <taxon>Agaricomycotina</taxon>
        <taxon>Agaricomycetes</taxon>
        <taxon>Agaricomycetidae</taxon>
        <taxon>Agaricales</taxon>
        <taxon>Schizophyllaceae</taxon>
        <taxon>Schizophyllum</taxon>
    </lineage>
</organism>
<dbReference type="VEuPathDB" id="FungiDB:SCHCODRAFT_01323542"/>
<dbReference type="RefSeq" id="XP_003029268.1">
    <property type="nucleotide sequence ID" value="XM_003029222.1"/>
</dbReference>
<proteinExistence type="predicted"/>
<evidence type="ECO:0000313" key="7">
    <source>
        <dbReference type="EMBL" id="EFI94365.1"/>
    </source>
</evidence>
<evidence type="ECO:0000256" key="1">
    <source>
        <dbReference type="ARBA" id="ARBA00004613"/>
    </source>
</evidence>
<evidence type="ECO:0000256" key="5">
    <source>
        <dbReference type="SAM" id="SignalP"/>
    </source>
</evidence>
<evidence type="ECO:0000256" key="2">
    <source>
        <dbReference type="ARBA" id="ARBA00022525"/>
    </source>
</evidence>
<evidence type="ECO:0000256" key="3">
    <source>
        <dbReference type="ARBA" id="ARBA00022729"/>
    </source>
</evidence>
<comment type="subcellular location">
    <subcellularLocation>
        <location evidence="1">Secreted</location>
    </subcellularLocation>
</comment>
<reference evidence="7 8" key="1">
    <citation type="journal article" date="2010" name="Nat. Biotechnol.">
        <title>Genome sequence of the model mushroom Schizophyllum commune.</title>
        <authorList>
            <person name="Ohm R.A."/>
            <person name="de Jong J.F."/>
            <person name="Lugones L.G."/>
            <person name="Aerts A."/>
            <person name="Kothe E."/>
            <person name="Stajich J.E."/>
            <person name="de Vries R.P."/>
            <person name="Record E."/>
            <person name="Levasseur A."/>
            <person name="Baker S.E."/>
            <person name="Bartholomew K.A."/>
            <person name="Coutinho P.M."/>
            <person name="Erdmann S."/>
            <person name="Fowler T.J."/>
            <person name="Gathman A.C."/>
            <person name="Lombard V."/>
            <person name="Henrissat B."/>
            <person name="Knabe N."/>
            <person name="Kuees U."/>
            <person name="Lilly W.W."/>
            <person name="Lindquist E."/>
            <person name="Lucas S."/>
            <person name="Magnuson J.K."/>
            <person name="Piumi F."/>
            <person name="Raudaskoski M."/>
            <person name="Salamov A."/>
            <person name="Schmutz J."/>
            <person name="Schwarze F.W.M.R."/>
            <person name="vanKuyk P.A."/>
            <person name="Horton J.S."/>
            <person name="Grigoriev I.V."/>
            <person name="Woesten H.A.B."/>
        </authorList>
    </citation>
    <scope>NUCLEOTIDE SEQUENCE [LARGE SCALE GENOMIC DNA]</scope>
    <source>
        <strain evidence="8">H4-8 / FGSC 9210</strain>
    </source>
</reference>
<feature type="chain" id="PRO_5003120799" description="CFEM domain-containing protein" evidence="5">
    <location>
        <begin position="18"/>
        <end position="91"/>
    </location>
</feature>
<dbReference type="Pfam" id="PF05730">
    <property type="entry name" value="CFEM"/>
    <property type="match status" value="1"/>
</dbReference>
<dbReference type="AlphaFoldDB" id="D8QBJ1"/>
<protein>
    <recommendedName>
        <fullName evidence="6">CFEM domain-containing protein</fullName>
    </recommendedName>
</protein>
<dbReference type="PROSITE" id="PS52012">
    <property type="entry name" value="CFEM"/>
    <property type="match status" value="1"/>
</dbReference>
<evidence type="ECO:0000256" key="4">
    <source>
        <dbReference type="ARBA" id="ARBA00023157"/>
    </source>
</evidence>
<accession>D8QBJ1</accession>
<keyword evidence="4" id="KW-1015">Disulfide bond</keyword>
<dbReference type="HOGENOM" id="CLU_2428325_0_0_1"/>
<name>D8QBJ1_SCHCM</name>
<dbReference type="EMBL" id="GL377309">
    <property type="protein sequence ID" value="EFI94365.1"/>
    <property type="molecule type" value="Genomic_DNA"/>
</dbReference>
<keyword evidence="3 5" id="KW-0732">Signal</keyword>
<dbReference type="InParanoid" id="D8QBJ1"/>
<keyword evidence="8" id="KW-1185">Reference proteome</keyword>
<evidence type="ECO:0000259" key="6">
    <source>
        <dbReference type="PROSITE" id="PS52012"/>
    </source>
</evidence>
<dbReference type="OrthoDB" id="10323197at2759"/>
<dbReference type="KEGG" id="scm:SCHCO_01323542"/>
<evidence type="ECO:0000313" key="8">
    <source>
        <dbReference type="Proteomes" id="UP000007431"/>
    </source>
</evidence>
<sequence length="91" mass="9981">MKLSALVLLFAASCALARPEPRARPDCAKPCWNKEEIKAPCDPNQKTCYCARGSEVPALVGYCILENCEKDPEELNLALVDASETCRDEGH</sequence>
<dbReference type="GO" id="GO:0005576">
    <property type="term" value="C:extracellular region"/>
    <property type="evidence" value="ECO:0007669"/>
    <property type="project" value="UniProtKB-SubCell"/>
</dbReference>
<keyword evidence="2" id="KW-0964">Secreted</keyword>
<feature type="non-terminal residue" evidence="7">
    <location>
        <position position="91"/>
    </location>
</feature>
<dbReference type="InterPro" id="IPR008427">
    <property type="entry name" value="Extracellular_membr_CFEM_dom"/>
</dbReference>
<dbReference type="Proteomes" id="UP000007431">
    <property type="component" value="Unassembled WGS sequence"/>
</dbReference>
<feature type="signal peptide" evidence="5">
    <location>
        <begin position="1"/>
        <end position="17"/>
    </location>
</feature>
<gene>
    <name evidence="7" type="ORF">SCHCODRAFT_111256</name>
</gene>
<dbReference type="GeneID" id="9594018"/>
<feature type="domain" description="CFEM" evidence="6">
    <location>
        <begin position="1"/>
        <end position="91"/>
    </location>
</feature>